<keyword evidence="7" id="KW-0862">Zinc</keyword>
<dbReference type="Pfam" id="PF09740">
    <property type="entry name" value="DUF2043"/>
    <property type="match status" value="1"/>
</dbReference>
<keyword evidence="8 10" id="KW-0175">Coiled coil</keyword>
<dbReference type="GO" id="GO:0005694">
    <property type="term" value="C:chromosome"/>
    <property type="evidence" value="ECO:0007669"/>
    <property type="project" value="UniProtKB-SubCell"/>
</dbReference>
<evidence type="ECO:0000256" key="11">
    <source>
        <dbReference type="SAM" id="MobiDB-lite"/>
    </source>
</evidence>
<organism evidence="13 14">
    <name type="scientific">Cherax quadricarinatus</name>
    <name type="common">Australian red claw crayfish</name>
    <dbReference type="NCBI Taxonomy" id="27406"/>
    <lineage>
        <taxon>Eukaryota</taxon>
        <taxon>Metazoa</taxon>
        <taxon>Ecdysozoa</taxon>
        <taxon>Arthropoda</taxon>
        <taxon>Crustacea</taxon>
        <taxon>Multicrustacea</taxon>
        <taxon>Malacostraca</taxon>
        <taxon>Eumalacostraca</taxon>
        <taxon>Eucarida</taxon>
        <taxon>Decapoda</taxon>
        <taxon>Pleocyemata</taxon>
        <taxon>Astacidea</taxon>
        <taxon>Parastacoidea</taxon>
        <taxon>Parastacidae</taxon>
        <taxon>Cherax</taxon>
    </lineage>
</organism>
<dbReference type="GO" id="GO:0009411">
    <property type="term" value="P:response to UV"/>
    <property type="evidence" value="ECO:0007669"/>
    <property type="project" value="InterPro"/>
</dbReference>
<dbReference type="PANTHER" id="PTHR28670">
    <property type="entry name" value="UV-STIMULATED SCAFFOLD PROTEIN A"/>
    <property type="match status" value="1"/>
</dbReference>
<dbReference type="InterPro" id="IPR018610">
    <property type="entry name" value="UVSSA"/>
</dbReference>
<feature type="region of interest" description="Disordered" evidence="11">
    <location>
        <begin position="546"/>
        <end position="572"/>
    </location>
</feature>
<keyword evidence="6" id="KW-0863">Zinc-finger</keyword>
<comment type="similarity">
    <text evidence="2">Belongs to the UVSSA family.</text>
</comment>
<feature type="coiled-coil region" evidence="10">
    <location>
        <begin position="161"/>
        <end position="195"/>
    </location>
</feature>
<comment type="caution">
    <text evidence="13">The sequence shown here is derived from an EMBL/GenBank/DDBJ whole genome shotgun (WGS) entry which is preliminary data.</text>
</comment>
<evidence type="ECO:0000256" key="6">
    <source>
        <dbReference type="ARBA" id="ARBA00022771"/>
    </source>
</evidence>
<evidence type="ECO:0000256" key="7">
    <source>
        <dbReference type="ARBA" id="ARBA00022833"/>
    </source>
</evidence>
<evidence type="ECO:0000313" key="13">
    <source>
        <dbReference type="EMBL" id="KAK8739575.1"/>
    </source>
</evidence>
<dbReference type="EMBL" id="JARKIK010000036">
    <property type="protein sequence ID" value="KAK8739575.1"/>
    <property type="molecule type" value="Genomic_DNA"/>
</dbReference>
<keyword evidence="4" id="KW-0479">Metal-binding</keyword>
<evidence type="ECO:0000256" key="3">
    <source>
        <dbReference type="ARBA" id="ARBA00022454"/>
    </source>
</evidence>
<dbReference type="GO" id="GO:0006283">
    <property type="term" value="P:transcription-coupled nucleotide-excision repair"/>
    <property type="evidence" value="ECO:0007669"/>
    <property type="project" value="TreeGrafter"/>
</dbReference>
<evidence type="ECO:0000313" key="14">
    <source>
        <dbReference type="Proteomes" id="UP001445076"/>
    </source>
</evidence>
<dbReference type="GO" id="GO:0000993">
    <property type="term" value="F:RNA polymerase II complex binding"/>
    <property type="evidence" value="ECO:0007669"/>
    <property type="project" value="TreeGrafter"/>
</dbReference>
<feature type="domain" description="UV-stimulated scaffold protein A C-terminal" evidence="12">
    <location>
        <begin position="486"/>
        <end position="552"/>
    </location>
</feature>
<evidence type="ECO:0000256" key="2">
    <source>
        <dbReference type="ARBA" id="ARBA00009240"/>
    </source>
</evidence>
<dbReference type="InterPro" id="IPR049408">
    <property type="entry name" value="UVSSA_N_a-solenoid_rpt"/>
</dbReference>
<feature type="compositionally biased region" description="Basic and acidic residues" evidence="11">
    <location>
        <begin position="555"/>
        <end position="572"/>
    </location>
</feature>
<feature type="region of interest" description="Disordered" evidence="11">
    <location>
        <begin position="408"/>
        <end position="432"/>
    </location>
</feature>
<gene>
    <name evidence="13" type="ORF">OTU49_003412</name>
</gene>
<dbReference type="AlphaFoldDB" id="A0AAW0X4Z3"/>
<dbReference type="Pfam" id="PF20867">
    <property type="entry name" value="UVSSA_N"/>
    <property type="match status" value="1"/>
</dbReference>
<dbReference type="Proteomes" id="UP001445076">
    <property type="component" value="Unassembled WGS sequence"/>
</dbReference>
<dbReference type="PANTHER" id="PTHR28670:SF1">
    <property type="entry name" value="UV-STIMULATED SCAFFOLD PROTEIN A"/>
    <property type="match status" value="1"/>
</dbReference>
<dbReference type="InterPro" id="IPR049431">
    <property type="entry name" value="UVSSA_C"/>
</dbReference>
<evidence type="ECO:0000256" key="10">
    <source>
        <dbReference type="SAM" id="Coils"/>
    </source>
</evidence>
<evidence type="ECO:0000256" key="1">
    <source>
        <dbReference type="ARBA" id="ARBA00004286"/>
    </source>
</evidence>
<accession>A0AAW0X4Z3</accession>
<protein>
    <recommendedName>
        <fullName evidence="12">UV-stimulated scaffold protein A C-terminal domain-containing protein</fullName>
    </recommendedName>
</protein>
<keyword evidence="3" id="KW-0158">Chromosome</keyword>
<comment type="subcellular location">
    <subcellularLocation>
        <location evidence="1">Chromosome</location>
    </subcellularLocation>
</comment>
<keyword evidence="9" id="KW-0234">DNA repair</keyword>
<reference evidence="13 14" key="1">
    <citation type="journal article" date="2024" name="BMC Genomics">
        <title>Genome assembly of redclaw crayfish (Cherax quadricarinatus) provides insights into its immune adaptation and hypoxia tolerance.</title>
        <authorList>
            <person name="Liu Z."/>
            <person name="Zheng J."/>
            <person name="Li H."/>
            <person name="Fang K."/>
            <person name="Wang S."/>
            <person name="He J."/>
            <person name="Zhou D."/>
            <person name="Weng S."/>
            <person name="Chi M."/>
            <person name="Gu Z."/>
            <person name="He J."/>
            <person name="Li F."/>
            <person name="Wang M."/>
        </authorList>
    </citation>
    <scope>NUCLEOTIDE SEQUENCE [LARGE SCALE GENOMIC DNA]</scope>
    <source>
        <strain evidence="13">ZL_2023a</strain>
    </source>
</reference>
<evidence type="ECO:0000256" key="9">
    <source>
        <dbReference type="ARBA" id="ARBA00023204"/>
    </source>
</evidence>
<proteinExistence type="inferred from homology"/>
<dbReference type="GO" id="GO:0008270">
    <property type="term" value="F:zinc ion binding"/>
    <property type="evidence" value="ECO:0007669"/>
    <property type="project" value="UniProtKB-KW"/>
</dbReference>
<keyword evidence="14" id="KW-1185">Reference proteome</keyword>
<evidence type="ECO:0000256" key="8">
    <source>
        <dbReference type="ARBA" id="ARBA00023054"/>
    </source>
</evidence>
<feature type="non-terminal residue" evidence="13">
    <location>
        <position position="1"/>
    </location>
</feature>
<evidence type="ECO:0000256" key="4">
    <source>
        <dbReference type="ARBA" id="ARBA00022723"/>
    </source>
</evidence>
<evidence type="ECO:0000256" key="5">
    <source>
        <dbReference type="ARBA" id="ARBA00022763"/>
    </source>
</evidence>
<sequence length="654" mass="75764">DQQTTSLIKKMENDQQAYHLKKLVEELTTSGKDNLDEGTFKKLKKICKSSDIYIVELYRLLCKQLKKNHAEIRYSTFQICDEIFRKSHCFRELLLKNFSNFVNLVLGLDPKKPLPKPLTVAKRLKQKAVEAIQHWYDNFSEGYVTLRLGYNYLRDCKRVDFAELTARTEAERQRAEEERQRVEEIKRKKIEKIRRDLQETSPEIKNCIVQFQNCFKLLIPDVHDFFIVLNDEDTSQKGGFICDDEDNKGSIPHEEVEENLEDIEYGSDFMRAHGIMKGTNVQINLEDVRKVQETVDNEVVIRNLREHVQVLRTKFLPLVKGWEQTMRPFSEGNGNIIRQILDIKQLVERSVKKFESLKVLPQEKPYHTADNDFDSDDDDDFLEVPFDDPRVISAAASEAALLGMIKSPQNTDHLQPSDLHNQPSTSGVSHLCGQQSMKETVKMKKKLQTIRCPDEYLSKESFTPKRHHNPLAGLSQVWTATPDLHEQEEMENTGGILGVATQRVNYERTWEPVKWACRAPLKSGRLCPRMDREKCPFHGPVVPRDEVGKPLNPEDAARERAAREQYERDHPAWQDPQLLAEIKAATGVDLKVPKGRQKRKHRYENLTDLRKNTSRERLAKKVLSKKALRRLNTALAREYTSSPNESSIFNFGQS</sequence>
<keyword evidence="5" id="KW-0227">DNA damage</keyword>
<evidence type="ECO:0000259" key="12">
    <source>
        <dbReference type="Pfam" id="PF09740"/>
    </source>
</evidence>
<name>A0AAW0X4Z3_CHEQU</name>